<organism evidence="2 3">
    <name type="scientific">Lachnellula hyalina</name>
    <dbReference type="NCBI Taxonomy" id="1316788"/>
    <lineage>
        <taxon>Eukaryota</taxon>
        <taxon>Fungi</taxon>
        <taxon>Dikarya</taxon>
        <taxon>Ascomycota</taxon>
        <taxon>Pezizomycotina</taxon>
        <taxon>Leotiomycetes</taxon>
        <taxon>Helotiales</taxon>
        <taxon>Lachnaceae</taxon>
        <taxon>Lachnellula</taxon>
    </lineage>
</organism>
<sequence>MELNTLQKAEKQLTLFVTFQVASANIEKFKEAHRPVWKACSEEPECLLFDVFQHPDQPGRFRFVESLEQRERVEQMTKPYYASLWERSKPLWIADSKFPGSALLSGHVTDNYPLVHMEYFEREGEGSVWSDDYLVSGKKMEKGKEKEKEKGENLPPHEPWSGWFSHYRY</sequence>
<dbReference type="RefSeq" id="XP_031002495.1">
    <property type="nucleotide sequence ID" value="XM_031152771.1"/>
</dbReference>
<name>A0A8H8TX97_9HELO</name>
<accession>A0A8H8TX97</accession>
<dbReference type="OrthoDB" id="4126315at2759"/>
<dbReference type="EMBL" id="QGMH01000166">
    <property type="protein sequence ID" value="TVY23707.1"/>
    <property type="molecule type" value="Genomic_DNA"/>
</dbReference>
<dbReference type="InterPro" id="IPR011008">
    <property type="entry name" value="Dimeric_a/b-barrel"/>
</dbReference>
<protein>
    <recommendedName>
        <fullName evidence="4">ABM domain-containing protein</fullName>
    </recommendedName>
</protein>
<evidence type="ECO:0000313" key="2">
    <source>
        <dbReference type="EMBL" id="TVY23707.1"/>
    </source>
</evidence>
<evidence type="ECO:0000256" key="1">
    <source>
        <dbReference type="SAM" id="MobiDB-lite"/>
    </source>
</evidence>
<reference evidence="2 3" key="1">
    <citation type="submission" date="2018-05" db="EMBL/GenBank/DDBJ databases">
        <title>Genome sequencing and assembly of the regulated plant pathogen Lachnellula willkommii and related sister species for the development of diagnostic species identification markers.</title>
        <authorList>
            <person name="Giroux E."/>
            <person name="Bilodeau G."/>
        </authorList>
    </citation>
    <scope>NUCLEOTIDE SEQUENCE [LARGE SCALE GENOMIC DNA]</scope>
    <source>
        <strain evidence="2 3">CBS 185.66</strain>
    </source>
</reference>
<feature type="region of interest" description="Disordered" evidence="1">
    <location>
        <begin position="140"/>
        <end position="161"/>
    </location>
</feature>
<dbReference type="Proteomes" id="UP000431533">
    <property type="component" value="Unassembled WGS sequence"/>
</dbReference>
<comment type="caution">
    <text evidence="2">The sequence shown here is derived from an EMBL/GenBank/DDBJ whole genome shotgun (WGS) entry which is preliminary data.</text>
</comment>
<evidence type="ECO:0008006" key="4">
    <source>
        <dbReference type="Google" id="ProtNLM"/>
    </source>
</evidence>
<dbReference type="AlphaFoldDB" id="A0A8H8TX97"/>
<dbReference type="GeneID" id="41988044"/>
<dbReference type="SUPFAM" id="SSF54909">
    <property type="entry name" value="Dimeric alpha+beta barrel"/>
    <property type="match status" value="1"/>
</dbReference>
<evidence type="ECO:0000313" key="3">
    <source>
        <dbReference type="Proteomes" id="UP000431533"/>
    </source>
</evidence>
<proteinExistence type="predicted"/>
<gene>
    <name evidence="2" type="ORF">LHYA1_G007846</name>
</gene>
<dbReference type="Gene3D" id="3.30.70.100">
    <property type="match status" value="1"/>
</dbReference>
<feature type="compositionally biased region" description="Basic and acidic residues" evidence="1">
    <location>
        <begin position="140"/>
        <end position="152"/>
    </location>
</feature>
<keyword evidence="3" id="KW-1185">Reference proteome</keyword>